<dbReference type="PROSITE" id="PS51192">
    <property type="entry name" value="HELICASE_ATP_BIND_1"/>
    <property type="match status" value="1"/>
</dbReference>
<dbReference type="InterPro" id="IPR014014">
    <property type="entry name" value="RNA_helicase_DEAD_Q_motif"/>
</dbReference>
<dbReference type="Gene3D" id="3.40.50.300">
    <property type="entry name" value="P-loop containing nucleotide triphosphate hydrolases"/>
    <property type="match status" value="2"/>
</dbReference>
<dbReference type="InParanoid" id="A0A420XRT4"/>
<feature type="compositionally biased region" description="Basic and acidic residues" evidence="7">
    <location>
        <begin position="507"/>
        <end position="521"/>
    </location>
</feature>
<dbReference type="Pfam" id="PF00271">
    <property type="entry name" value="Helicase_C"/>
    <property type="match status" value="1"/>
</dbReference>
<keyword evidence="3 11" id="KW-0347">Helicase</keyword>
<feature type="domain" description="Helicase ATP-binding" evidence="8">
    <location>
        <begin position="118"/>
        <end position="295"/>
    </location>
</feature>
<evidence type="ECO:0000259" key="10">
    <source>
        <dbReference type="PROSITE" id="PS51195"/>
    </source>
</evidence>
<dbReference type="GO" id="GO:0005829">
    <property type="term" value="C:cytosol"/>
    <property type="evidence" value="ECO:0007669"/>
    <property type="project" value="TreeGrafter"/>
</dbReference>
<evidence type="ECO:0000256" key="2">
    <source>
        <dbReference type="ARBA" id="ARBA00022801"/>
    </source>
</evidence>
<dbReference type="EMBL" id="RBWV01000010">
    <property type="protein sequence ID" value="RKS77562.1"/>
    <property type="molecule type" value="Genomic_DNA"/>
</dbReference>
<organism evidence="11 12">
    <name type="scientific">Motilibacter peucedani</name>
    <dbReference type="NCBI Taxonomy" id="598650"/>
    <lineage>
        <taxon>Bacteria</taxon>
        <taxon>Bacillati</taxon>
        <taxon>Actinomycetota</taxon>
        <taxon>Actinomycetes</taxon>
        <taxon>Motilibacterales</taxon>
        <taxon>Motilibacteraceae</taxon>
        <taxon>Motilibacter</taxon>
    </lineage>
</organism>
<evidence type="ECO:0000313" key="12">
    <source>
        <dbReference type="Proteomes" id="UP000281955"/>
    </source>
</evidence>
<dbReference type="PROSITE" id="PS51195">
    <property type="entry name" value="Q_MOTIF"/>
    <property type="match status" value="1"/>
</dbReference>
<evidence type="ECO:0000256" key="7">
    <source>
        <dbReference type="SAM" id="MobiDB-lite"/>
    </source>
</evidence>
<dbReference type="GO" id="GO:0003724">
    <property type="term" value="F:RNA helicase activity"/>
    <property type="evidence" value="ECO:0007669"/>
    <property type="project" value="InterPro"/>
</dbReference>
<dbReference type="CDD" id="cd00268">
    <property type="entry name" value="DEADc"/>
    <property type="match status" value="1"/>
</dbReference>
<reference evidence="11 12" key="1">
    <citation type="submission" date="2018-10" db="EMBL/GenBank/DDBJ databases">
        <title>Genomic Encyclopedia of Archaeal and Bacterial Type Strains, Phase II (KMG-II): from individual species to whole genera.</title>
        <authorList>
            <person name="Goeker M."/>
        </authorList>
    </citation>
    <scope>NUCLEOTIDE SEQUENCE [LARGE SCALE GENOMIC DNA]</scope>
    <source>
        <strain evidence="11 12">RP-AC37</strain>
    </source>
</reference>
<feature type="compositionally biased region" description="Basic and acidic residues" evidence="7">
    <location>
        <begin position="483"/>
        <end position="492"/>
    </location>
</feature>
<dbReference type="InterPro" id="IPR027417">
    <property type="entry name" value="P-loop_NTPase"/>
</dbReference>
<evidence type="ECO:0000259" key="8">
    <source>
        <dbReference type="PROSITE" id="PS51192"/>
    </source>
</evidence>
<accession>A0A420XRT4</accession>
<keyword evidence="4" id="KW-0067">ATP-binding</keyword>
<dbReference type="InterPro" id="IPR001650">
    <property type="entry name" value="Helicase_C-like"/>
</dbReference>
<evidence type="ECO:0000256" key="5">
    <source>
        <dbReference type="ARBA" id="ARBA00038437"/>
    </source>
</evidence>
<dbReference type="InterPro" id="IPR014001">
    <property type="entry name" value="Helicase_ATP-bd"/>
</dbReference>
<dbReference type="PANTHER" id="PTHR47959:SF13">
    <property type="entry name" value="ATP-DEPENDENT RNA HELICASE RHLE"/>
    <property type="match status" value="1"/>
</dbReference>
<dbReference type="Pfam" id="PF00270">
    <property type="entry name" value="DEAD"/>
    <property type="match status" value="1"/>
</dbReference>
<dbReference type="GO" id="GO:0005524">
    <property type="term" value="F:ATP binding"/>
    <property type="evidence" value="ECO:0007669"/>
    <property type="project" value="UniProtKB-KW"/>
</dbReference>
<feature type="compositionally biased region" description="Low complexity" evidence="7">
    <location>
        <begin position="29"/>
        <end position="48"/>
    </location>
</feature>
<evidence type="ECO:0000256" key="4">
    <source>
        <dbReference type="ARBA" id="ARBA00022840"/>
    </source>
</evidence>
<comment type="similarity">
    <text evidence="5">Belongs to the DEAD box helicase family.</text>
</comment>
<comment type="caution">
    <text evidence="11">The sequence shown here is derived from an EMBL/GenBank/DDBJ whole genome shotgun (WGS) entry which is preliminary data.</text>
</comment>
<evidence type="ECO:0000259" key="9">
    <source>
        <dbReference type="PROSITE" id="PS51194"/>
    </source>
</evidence>
<feature type="region of interest" description="Disordered" evidence="7">
    <location>
        <begin position="22"/>
        <end position="70"/>
    </location>
</feature>
<sequence>MRPRARHSADYAAHPILLGVPFFMPQTPAPRSSSSRSTSFRPGPSRSGRPGGPRRGSSSARADRPAPAPSALEQAFAAAPVAPDSTATWAELGLPGRLVTALERRGVTAPFPIQAATLADALAGRDVLGRAKTGSGKTLAFGLPLLARLAELREVSAPSPGRPRALVLVPTRELAVQVRDALDPLGAAVRLRSTAIFGGASIGRQINALERGVDLIVATPGRLQDLMERGACSLADVTITAIDEADHMSDLGFLPVVLRLLGQTRPDGQRLLFSATLDGAVETVVTRYLHEPALHAVASADSHVELMDHRAFVVSDQESKMAVLTEISGRPARSILFVRTKHGADRLATKLERSGVQAAAIHGDLRQNARQRALDDFSAGRTRVLVATDVAARGIHVDDVDLVVHVDQPNDHKDYLHRSGRTARAGNSGVVLSLLLPSERRGAEQLRRRANVDAEVVDVAPGHPAVRALAESGEPVVVQPLPERSESSRDARFGAPRRGQRPSGRFGEGRDSRPGRAHPEGPSRSARPRRDGRPAGDAGSSRA</sequence>
<keyword evidence="2" id="KW-0378">Hydrolase</keyword>
<dbReference type="InterPro" id="IPR050079">
    <property type="entry name" value="DEAD_box_RNA_helicase"/>
</dbReference>
<gene>
    <name evidence="11" type="ORF">CLV35_1251</name>
</gene>
<keyword evidence="12" id="KW-1185">Reference proteome</keyword>
<protein>
    <submittedName>
        <fullName evidence="11">Superfamily II DNA/RNA helicase</fullName>
    </submittedName>
</protein>
<dbReference type="PANTHER" id="PTHR47959">
    <property type="entry name" value="ATP-DEPENDENT RNA HELICASE RHLE-RELATED"/>
    <property type="match status" value="1"/>
</dbReference>
<proteinExistence type="inferred from homology"/>
<dbReference type="CDD" id="cd18787">
    <property type="entry name" value="SF2_C_DEAD"/>
    <property type="match status" value="1"/>
</dbReference>
<feature type="domain" description="DEAD-box RNA helicase Q" evidence="10">
    <location>
        <begin position="87"/>
        <end position="115"/>
    </location>
</feature>
<dbReference type="AlphaFoldDB" id="A0A420XRT4"/>
<dbReference type="SMART" id="SM00490">
    <property type="entry name" value="HELICc"/>
    <property type="match status" value="1"/>
</dbReference>
<evidence type="ECO:0000256" key="6">
    <source>
        <dbReference type="PROSITE-ProRule" id="PRU00552"/>
    </source>
</evidence>
<evidence type="ECO:0000256" key="1">
    <source>
        <dbReference type="ARBA" id="ARBA00022741"/>
    </source>
</evidence>
<dbReference type="Proteomes" id="UP000281955">
    <property type="component" value="Unassembled WGS sequence"/>
</dbReference>
<evidence type="ECO:0000313" key="11">
    <source>
        <dbReference type="EMBL" id="RKS77562.1"/>
    </source>
</evidence>
<keyword evidence="1" id="KW-0547">Nucleotide-binding</keyword>
<feature type="region of interest" description="Disordered" evidence="7">
    <location>
        <begin position="471"/>
        <end position="543"/>
    </location>
</feature>
<dbReference type="GO" id="GO:0016787">
    <property type="term" value="F:hydrolase activity"/>
    <property type="evidence" value="ECO:0007669"/>
    <property type="project" value="UniProtKB-KW"/>
</dbReference>
<feature type="short sequence motif" description="Q motif" evidence="6">
    <location>
        <begin position="87"/>
        <end position="115"/>
    </location>
</feature>
<dbReference type="InterPro" id="IPR011545">
    <property type="entry name" value="DEAD/DEAH_box_helicase_dom"/>
</dbReference>
<evidence type="ECO:0000256" key="3">
    <source>
        <dbReference type="ARBA" id="ARBA00022806"/>
    </source>
</evidence>
<dbReference type="SMART" id="SM00487">
    <property type="entry name" value="DEXDc"/>
    <property type="match status" value="1"/>
</dbReference>
<dbReference type="SUPFAM" id="SSF52540">
    <property type="entry name" value="P-loop containing nucleoside triphosphate hydrolases"/>
    <property type="match status" value="1"/>
</dbReference>
<dbReference type="InterPro" id="IPR044742">
    <property type="entry name" value="DEAD/DEAH_RhlB"/>
</dbReference>
<name>A0A420XRT4_9ACTN</name>
<dbReference type="PROSITE" id="PS51194">
    <property type="entry name" value="HELICASE_CTER"/>
    <property type="match status" value="1"/>
</dbReference>
<dbReference type="GO" id="GO:0003676">
    <property type="term" value="F:nucleic acid binding"/>
    <property type="evidence" value="ECO:0007669"/>
    <property type="project" value="InterPro"/>
</dbReference>
<feature type="domain" description="Helicase C-terminal" evidence="9">
    <location>
        <begin position="319"/>
        <end position="465"/>
    </location>
</feature>